<protein>
    <submittedName>
        <fullName evidence="3">Uncharacterized protein</fullName>
    </submittedName>
</protein>
<sequence length="401" mass="45560">MARRPEDLESYPLTVDTFDDDSEQNLPPYSRDARDYEPFKHPNLTGYRALVLTLTFAFGIPKAILMYKNKSQSGSGVATSLDLVFGVACVTTLYWVGLYEESHPPWMRRWLFNSNESAIQRNTEEWHHPRLTGYRIIILVLTVIFGIWKAALMYMGQNIAPNMLDWEFGVVCITGLFWLGWYEKSHPAWMGWIFAENYYTAPWQAEAIHWKHPQLTGYRMLVIMVTSSFGMSKAVLALKGKSVAATSLDLVLGVFWTSTLYWLGLYQNNCPASWRWFFMDGYFGRLSAATLAVFSALSATLLLIVTALISLVPVILPTYAIAYFYLESSQRLPGPLNIFLGFLIFYAFLMILLMGCMVVMGFFGALFGLFWGIAFIVSFVKPHFQRLGVVASRVGLENDLA</sequence>
<evidence type="ECO:0000256" key="1">
    <source>
        <dbReference type="SAM" id="MobiDB-lite"/>
    </source>
</evidence>
<evidence type="ECO:0000313" key="4">
    <source>
        <dbReference type="Proteomes" id="UP000294933"/>
    </source>
</evidence>
<evidence type="ECO:0000256" key="2">
    <source>
        <dbReference type="SAM" id="Phobius"/>
    </source>
</evidence>
<organism evidence="3 4">
    <name type="scientific">Rickenella mellea</name>
    <dbReference type="NCBI Taxonomy" id="50990"/>
    <lineage>
        <taxon>Eukaryota</taxon>
        <taxon>Fungi</taxon>
        <taxon>Dikarya</taxon>
        <taxon>Basidiomycota</taxon>
        <taxon>Agaricomycotina</taxon>
        <taxon>Agaricomycetes</taxon>
        <taxon>Hymenochaetales</taxon>
        <taxon>Rickenellaceae</taxon>
        <taxon>Rickenella</taxon>
    </lineage>
</organism>
<dbReference type="Proteomes" id="UP000294933">
    <property type="component" value="Unassembled WGS sequence"/>
</dbReference>
<feature type="transmembrane region" description="Helical" evidence="2">
    <location>
        <begin position="46"/>
        <end position="65"/>
    </location>
</feature>
<feature type="transmembrane region" description="Helical" evidence="2">
    <location>
        <begin position="336"/>
        <end position="354"/>
    </location>
</feature>
<keyword evidence="2" id="KW-1133">Transmembrane helix</keyword>
<keyword evidence="4" id="KW-1185">Reference proteome</keyword>
<name>A0A4Y7PX08_9AGAM</name>
<feature type="region of interest" description="Disordered" evidence="1">
    <location>
        <begin position="1"/>
        <end position="32"/>
    </location>
</feature>
<dbReference type="EMBL" id="ML170199">
    <property type="protein sequence ID" value="TDL19139.1"/>
    <property type="molecule type" value="Genomic_DNA"/>
</dbReference>
<feature type="transmembrane region" description="Helical" evidence="2">
    <location>
        <begin position="133"/>
        <end position="152"/>
    </location>
</feature>
<keyword evidence="2" id="KW-0812">Transmembrane</keyword>
<feature type="transmembrane region" description="Helical" evidence="2">
    <location>
        <begin position="77"/>
        <end position="97"/>
    </location>
</feature>
<feature type="transmembrane region" description="Helical" evidence="2">
    <location>
        <begin position="218"/>
        <end position="236"/>
    </location>
</feature>
<proteinExistence type="predicted"/>
<accession>A0A4Y7PX08</accession>
<feature type="transmembrane region" description="Helical" evidence="2">
    <location>
        <begin position="164"/>
        <end position="182"/>
    </location>
</feature>
<keyword evidence="2" id="KW-0472">Membrane</keyword>
<feature type="transmembrane region" description="Helical" evidence="2">
    <location>
        <begin position="286"/>
        <end position="316"/>
    </location>
</feature>
<dbReference type="AlphaFoldDB" id="A0A4Y7PX08"/>
<feature type="transmembrane region" description="Helical" evidence="2">
    <location>
        <begin position="248"/>
        <end position="266"/>
    </location>
</feature>
<feature type="transmembrane region" description="Helical" evidence="2">
    <location>
        <begin position="360"/>
        <end position="380"/>
    </location>
</feature>
<gene>
    <name evidence="3" type="ORF">BD410DRAFT_792391</name>
</gene>
<dbReference type="VEuPathDB" id="FungiDB:BD410DRAFT_792391"/>
<evidence type="ECO:0000313" key="3">
    <source>
        <dbReference type="EMBL" id="TDL19139.1"/>
    </source>
</evidence>
<reference evidence="3 4" key="1">
    <citation type="submission" date="2018-06" db="EMBL/GenBank/DDBJ databases">
        <title>A transcriptomic atlas of mushroom development highlights an independent origin of complex multicellularity.</title>
        <authorList>
            <consortium name="DOE Joint Genome Institute"/>
            <person name="Krizsan K."/>
            <person name="Almasi E."/>
            <person name="Merenyi Z."/>
            <person name="Sahu N."/>
            <person name="Viragh M."/>
            <person name="Koszo T."/>
            <person name="Mondo S."/>
            <person name="Kiss B."/>
            <person name="Balint B."/>
            <person name="Kues U."/>
            <person name="Barry K."/>
            <person name="Hegedus J.C."/>
            <person name="Henrissat B."/>
            <person name="Johnson J."/>
            <person name="Lipzen A."/>
            <person name="Ohm R."/>
            <person name="Nagy I."/>
            <person name="Pangilinan J."/>
            <person name="Yan J."/>
            <person name="Xiong Y."/>
            <person name="Grigoriev I.V."/>
            <person name="Hibbett D.S."/>
            <person name="Nagy L.G."/>
        </authorList>
    </citation>
    <scope>NUCLEOTIDE SEQUENCE [LARGE SCALE GENOMIC DNA]</scope>
    <source>
        <strain evidence="3 4">SZMC22713</strain>
    </source>
</reference>